<reference evidence="1 2" key="1">
    <citation type="submission" date="2019-05" db="EMBL/GenBank/DDBJ databases">
        <authorList>
            <consortium name="Pathogen Informatics"/>
        </authorList>
    </citation>
    <scope>NUCLEOTIDE SEQUENCE [LARGE SCALE GENOMIC DNA]</scope>
    <source>
        <strain evidence="1 2">NCTC12971</strain>
    </source>
</reference>
<evidence type="ECO:0000313" key="1">
    <source>
        <dbReference type="EMBL" id="VTP64712.1"/>
    </source>
</evidence>
<accession>A0A4U9HKL0</accession>
<gene>
    <name evidence="1" type="ORF">NCTC12971_03699</name>
</gene>
<sequence>MYGGALEIEQNHRWDNDVGLTANLRYNYLVDDSYRASDPELEGRNDFSVMTAAAELNGPTDLALFGGRCAGSVLSPAPICRRSKTTSVLTTLWRSAAVSKLSTAALFPVSTA</sequence>
<dbReference type="EMBL" id="LR590463">
    <property type="protein sequence ID" value="VTP64712.1"/>
    <property type="molecule type" value="Genomic_DNA"/>
</dbReference>
<name>A0A4U9HKL0_SERRU</name>
<protein>
    <submittedName>
        <fullName evidence="1">Uncharacterized protein</fullName>
    </submittedName>
</protein>
<dbReference type="AlphaFoldDB" id="A0A4U9HKL0"/>
<dbReference type="Proteomes" id="UP000307968">
    <property type="component" value="Chromosome"/>
</dbReference>
<organism evidence="1 2">
    <name type="scientific">Serratia rubidaea</name>
    <name type="common">Serratia marinorubra</name>
    <dbReference type="NCBI Taxonomy" id="61652"/>
    <lineage>
        <taxon>Bacteria</taxon>
        <taxon>Pseudomonadati</taxon>
        <taxon>Pseudomonadota</taxon>
        <taxon>Gammaproteobacteria</taxon>
        <taxon>Enterobacterales</taxon>
        <taxon>Yersiniaceae</taxon>
        <taxon>Serratia</taxon>
    </lineage>
</organism>
<proteinExistence type="predicted"/>
<evidence type="ECO:0000313" key="2">
    <source>
        <dbReference type="Proteomes" id="UP000307968"/>
    </source>
</evidence>